<accession>A0A1G2I354</accession>
<gene>
    <name evidence="1" type="ORF">A3D44_00930</name>
</gene>
<dbReference type="EMBL" id="MHOT01000013">
    <property type="protein sequence ID" value="OGZ69236.1"/>
    <property type="molecule type" value="Genomic_DNA"/>
</dbReference>
<evidence type="ECO:0000313" key="2">
    <source>
        <dbReference type="Proteomes" id="UP000178820"/>
    </source>
</evidence>
<dbReference type="Proteomes" id="UP000178820">
    <property type="component" value="Unassembled WGS sequence"/>
</dbReference>
<protein>
    <submittedName>
        <fullName evidence="1">Uncharacterized protein</fullName>
    </submittedName>
</protein>
<comment type="caution">
    <text evidence="1">The sequence shown here is derived from an EMBL/GenBank/DDBJ whole genome shotgun (WGS) entry which is preliminary data.</text>
</comment>
<reference evidence="1 2" key="1">
    <citation type="journal article" date="2016" name="Nat. Commun.">
        <title>Thousands of microbial genomes shed light on interconnected biogeochemical processes in an aquifer system.</title>
        <authorList>
            <person name="Anantharaman K."/>
            <person name="Brown C.T."/>
            <person name="Hug L.A."/>
            <person name="Sharon I."/>
            <person name="Castelle C.J."/>
            <person name="Probst A.J."/>
            <person name="Thomas B.C."/>
            <person name="Singh A."/>
            <person name="Wilkins M.J."/>
            <person name="Karaoz U."/>
            <person name="Brodie E.L."/>
            <person name="Williams K.H."/>
            <person name="Hubbard S.S."/>
            <person name="Banfield J.F."/>
        </authorList>
    </citation>
    <scope>NUCLEOTIDE SEQUENCE [LARGE SCALE GENOMIC DNA]</scope>
</reference>
<evidence type="ECO:0000313" key="1">
    <source>
        <dbReference type="EMBL" id="OGZ69236.1"/>
    </source>
</evidence>
<dbReference type="AlphaFoldDB" id="A0A1G2I354"/>
<sequence>MFDVRFTQKAILDMEVFIQRYEMAFLAFHNDSGIWNEEMIKDLYRQSANALHEKMVDEITARLSKDKVLGRKEYKSVKQVDFHISNRLIIVMFSDDTKNNIRQVESVFIDKKVIL</sequence>
<proteinExistence type="predicted"/>
<name>A0A1G2I354_9BACT</name>
<organism evidence="1 2">
    <name type="scientific">Candidatus Staskawiczbacteria bacterium RIFCSPHIGHO2_02_FULL_42_22</name>
    <dbReference type="NCBI Taxonomy" id="1802207"/>
    <lineage>
        <taxon>Bacteria</taxon>
        <taxon>Candidatus Staskawicziibacteriota</taxon>
    </lineage>
</organism>
<dbReference type="STRING" id="1802207.A3D44_00930"/>